<gene>
    <name evidence="1" type="ORF">KPC_1486</name>
</gene>
<dbReference type="RefSeq" id="WP_121973789.1">
    <property type="nucleotide sequence ID" value="NZ_OOGT01000052.1"/>
</dbReference>
<protein>
    <submittedName>
        <fullName evidence="1">Uncharacterized protein</fullName>
    </submittedName>
</protein>
<keyword evidence="2" id="KW-1185">Reference proteome</keyword>
<proteinExistence type="predicted"/>
<name>A0A2U3MXZ0_9GAMM</name>
<organism evidence="1 2">
    <name type="scientific">Acinetobacter stercoris</name>
    <dbReference type="NCBI Taxonomy" id="2126983"/>
    <lineage>
        <taxon>Bacteria</taxon>
        <taxon>Pseudomonadati</taxon>
        <taxon>Pseudomonadota</taxon>
        <taxon>Gammaproteobacteria</taxon>
        <taxon>Moraxellales</taxon>
        <taxon>Moraxellaceae</taxon>
        <taxon>Acinetobacter</taxon>
    </lineage>
</organism>
<evidence type="ECO:0000313" key="2">
    <source>
        <dbReference type="Proteomes" id="UP000245974"/>
    </source>
</evidence>
<dbReference type="Proteomes" id="UP000245974">
    <property type="component" value="Unassembled WGS sequence"/>
</dbReference>
<accession>A0A2U3MXZ0</accession>
<dbReference type="OrthoDB" id="6701994at2"/>
<sequence>MSKQYKALKPIGRWEKGQIIGDLPELQIKQLLKDHFIEEVQIVVTKQAKQIKQNIGETKDVE</sequence>
<dbReference type="EMBL" id="OOGT01000052">
    <property type="protein sequence ID" value="SPL70308.1"/>
    <property type="molecule type" value="Genomic_DNA"/>
</dbReference>
<dbReference type="AlphaFoldDB" id="A0A2U3MXZ0"/>
<evidence type="ECO:0000313" key="1">
    <source>
        <dbReference type="EMBL" id="SPL70308.1"/>
    </source>
</evidence>
<reference evidence="2" key="1">
    <citation type="submission" date="2018-03" db="EMBL/GenBank/DDBJ databases">
        <authorList>
            <person name="Blom J."/>
        </authorList>
    </citation>
    <scope>NUCLEOTIDE SEQUENCE [LARGE SCALE GENOMIC DNA]</scope>
    <source>
        <strain evidence="2">KPC-SM-21</strain>
    </source>
</reference>
<dbReference type="InParanoid" id="A0A2U3MXZ0"/>